<dbReference type="AlphaFoldDB" id="A0A0K2TKD1"/>
<protein>
    <submittedName>
        <fullName evidence="1">Uncharacterized protein</fullName>
    </submittedName>
</protein>
<dbReference type="EMBL" id="HACA01009018">
    <property type="protein sequence ID" value="CDW26379.1"/>
    <property type="molecule type" value="Transcribed_RNA"/>
</dbReference>
<sequence length="66" mass="7446">MVSRIVRPTRNLGLHILSLQELWAILLYVPSPFQWLLTSMGIPEHLINVGWDVSYASKLDDGVPTS</sequence>
<evidence type="ECO:0000313" key="1">
    <source>
        <dbReference type="EMBL" id="CDW26379.1"/>
    </source>
</evidence>
<proteinExistence type="predicted"/>
<reference evidence="1" key="1">
    <citation type="submission" date="2014-05" db="EMBL/GenBank/DDBJ databases">
        <authorList>
            <person name="Chronopoulou M."/>
        </authorList>
    </citation>
    <scope>NUCLEOTIDE SEQUENCE</scope>
    <source>
        <tissue evidence="1">Whole organism</tissue>
    </source>
</reference>
<organism evidence="1">
    <name type="scientific">Lepeophtheirus salmonis</name>
    <name type="common">Salmon louse</name>
    <name type="synonym">Caligus salmonis</name>
    <dbReference type="NCBI Taxonomy" id="72036"/>
    <lineage>
        <taxon>Eukaryota</taxon>
        <taxon>Metazoa</taxon>
        <taxon>Ecdysozoa</taxon>
        <taxon>Arthropoda</taxon>
        <taxon>Crustacea</taxon>
        <taxon>Multicrustacea</taxon>
        <taxon>Hexanauplia</taxon>
        <taxon>Copepoda</taxon>
        <taxon>Siphonostomatoida</taxon>
        <taxon>Caligidae</taxon>
        <taxon>Lepeophtheirus</taxon>
    </lineage>
</organism>
<accession>A0A0K2TKD1</accession>
<name>A0A0K2TKD1_LEPSM</name>